<gene>
    <name evidence="1" type="ORF">M9H77_08817</name>
</gene>
<sequence>MNEKSIEKKECNEFKEKERVEEKERLIEELCFFDSMSTLFEECKKDDCEKEKEIDFEKSERRKENECFIERQESIKEEKNEKEVVSLDKSSLDYKIYKTISLFTPTSYFCFEHFLIETKLNSLALIFIGLLLNILALGHQYLERTIP</sequence>
<evidence type="ECO:0000313" key="2">
    <source>
        <dbReference type="Proteomes" id="UP001060085"/>
    </source>
</evidence>
<dbReference type="EMBL" id="CM044702">
    <property type="protein sequence ID" value="KAI5677867.1"/>
    <property type="molecule type" value="Genomic_DNA"/>
</dbReference>
<reference evidence="2" key="1">
    <citation type="journal article" date="2023" name="Nat. Plants">
        <title>Single-cell RNA sequencing provides a high-resolution roadmap for understanding the multicellular compartmentation of specialized metabolism.</title>
        <authorList>
            <person name="Sun S."/>
            <person name="Shen X."/>
            <person name="Li Y."/>
            <person name="Li Y."/>
            <person name="Wang S."/>
            <person name="Li R."/>
            <person name="Zhang H."/>
            <person name="Shen G."/>
            <person name="Guo B."/>
            <person name="Wei J."/>
            <person name="Xu J."/>
            <person name="St-Pierre B."/>
            <person name="Chen S."/>
            <person name="Sun C."/>
        </authorList>
    </citation>
    <scope>NUCLEOTIDE SEQUENCE [LARGE SCALE GENOMIC DNA]</scope>
</reference>
<comment type="caution">
    <text evidence="1">The sequence shown here is derived from an EMBL/GenBank/DDBJ whole genome shotgun (WGS) entry which is preliminary data.</text>
</comment>
<keyword evidence="2" id="KW-1185">Reference proteome</keyword>
<protein>
    <submittedName>
        <fullName evidence="1">Uncharacterized protein</fullName>
    </submittedName>
</protein>
<proteinExistence type="predicted"/>
<accession>A0ACC0BZ16</accession>
<dbReference type="Proteomes" id="UP001060085">
    <property type="component" value="Linkage Group LG02"/>
</dbReference>
<organism evidence="1 2">
    <name type="scientific">Catharanthus roseus</name>
    <name type="common">Madagascar periwinkle</name>
    <name type="synonym">Vinca rosea</name>
    <dbReference type="NCBI Taxonomy" id="4058"/>
    <lineage>
        <taxon>Eukaryota</taxon>
        <taxon>Viridiplantae</taxon>
        <taxon>Streptophyta</taxon>
        <taxon>Embryophyta</taxon>
        <taxon>Tracheophyta</taxon>
        <taxon>Spermatophyta</taxon>
        <taxon>Magnoliopsida</taxon>
        <taxon>eudicotyledons</taxon>
        <taxon>Gunneridae</taxon>
        <taxon>Pentapetalae</taxon>
        <taxon>asterids</taxon>
        <taxon>lamiids</taxon>
        <taxon>Gentianales</taxon>
        <taxon>Apocynaceae</taxon>
        <taxon>Rauvolfioideae</taxon>
        <taxon>Vinceae</taxon>
        <taxon>Catharanthinae</taxon>
        <taxon>Catharanthus</taxon>
    </lineage>
</organism>
<evidence type="ECO:0000313" key="1">
    <source>
        <dbReference type="EMBL" id="KAI5677867.1"/>
    </source>
</evidence>
<name>A0ACC0BZ16_CATRO</name>